<feature type="transmembrane region" description="Helical" evidence="5">
    <location>
        <begin position="188"/>
        <end position="207"/>
    </location>
</feature>
<protein>
    <submittedName>
        <fullName evidence="6">Bile acid:sodium symporter family protein</fullName>
    </submittedName>
</protein>
<dbReference type="PANTHER" id="PTHR10361:SF28">
    <property type="entry name" value="P3 PROTEIN-RELATED"/>
    <property type="match status" value="1"/>
</dbReference>
<keyword evidence="7" id="KW-1185">Reference proteome</keyword>
<feature type="transmembrane region" description="Helical" evidence="5">
    <location>
        <begin position="63"/>
        <end position="86"/>
    </location>
</feature>
<dbReference type="Proteomes" id="UP000321764">
    <property type="component" value="Unassembled WGS sequence"/>
</dbReference>
<feature type="transmembrane region" description="Helical" evidence="5">
    <location>
        <begin position="153"/>
        <end position="176"/>
    </location>
</feature>
<evidence type="ECO:0000313" key="6">
    <source>
        <dbReference type="EMBL" id="TXR54755.1"/>
    </source>
</evidence>
<comment type="caution">
    <text evidence="6">The sequence shown here is derived from an EMBL/GenBank/DDBJ whole genome shotgun (WGS) entry which is preliminary data.</text>
</comment>
<dbReference type="RefSeq" id="WP_147714154.1">
    <property type="nucleotide sequence ID" value="NZ_VKAD01000001.1"/>
</dbReference>
<dbReference type="PANTHER" id="PTHR10361">
    <property type="entry name" value="SODIUM-BILE ACID COTRANSPORTER"/>
    <property type="match status" value="1"/>
</dbReference>
<evidence type="ECO:0000256" key="1">
    <source>
        <dbReference type="ARBA" id="ARBA00004141"/>
    </source>
</evidence>
<organism evidence="6 7">
    <name type="scientific">Reinekea thalattae</name>
    <dbReference type="NCBI Taxonomy" id="2593301"/>
    <lineage>
        <taxon>Bacteria</taxon>
        <taxon>Pseudomonadati</taxon>
        <taxon>Pseudomonadota</taxon>
        <taxon>Gammaproteobacteria</taxon>
        <taxon>Oceanospirillales</taxon>
        <taxon>Saccharospirillaceae</taxon>
        <taxon>Reinekea</taxon>
    </lineage>
</organism>
<accession>A0A5C8Z9I5</accession>
<keyword evidence="3 5" id="KW-1133">Transmembrane helix</keyword>
<feature type="transmembrane region" description="Helical" evidence="5">
    <location>
        <begin position="92"/>
        <end position="112"/>
    </location>
</feature>
<dbReference type="InterPro" id="IPR004710">
    <property type="entry name" value="Bilac:Na_transpt"/>
</dbReference>
<dbReference type="InterPro" id="IPR002657">
    <property type="entry name" value="BilAc:Na_symport/Acr3"/>
</dbReference>
<evidence type="ECO:0000256" key="5">
    <source>
        <dbReference type="SAM" id="Phobius"/>
    </source>
</evidence>
<evidence type="ECO:0000313" key="7">
    <source>
        <dbReference type="Proteomes" id="UP000321764"/>
    </source>
</evidence>
<reference evidence="6 7" key="1">
    <citation type="submission" date="2019-07" db="EMBL/GenBank/DDBJ databases">
        <title>Reinekea sp. strain SSH23 genome sequencing and assembly.</title>
        <authorList>
            <person name="Kim I."/>
        </authorList>
    </citation>
    <scope>NUCLEOTIDE SEQUENCE [LARGE SCALE GENOMIC DNA]</scope>
    <source>
        <strain evidence="6 7">SSH23</strain>
    </source>
</reference>
<comment type="subcellular location">
    <subcellularLocation>
        <location evidence="1">Membrane</location>
        <topology evidence="1">Multi-pass membrane protein</topology>
    </subcellularLocation>
</comment>
<sequence>MLNVITMLFPLWAILGSLVAYFQPELLVGYKGQIVPLLMIIMLAMGLTLKLEDFWAVVSNKKALILGVILQFTVMPIVALIISIVLQMDKAVTIGMVLVGSVAGGTASNVICYLARGNVALSISMTATSTLVGVVMTPLLIDLLLGVSVDVPALSMIVSLAKIVLLPVSAGIMLNYFFARYVVRLADVFPFISMVAIVAAISIIVAINQAQIATVGMVVFIGVVLHNAIGCSVGYGVTRLLGFDRTVCKTIAIEVGMQNSGLATALALKFFTPLSALPAAIFSIWHNIAGSIFALVAVWAEKESKS</sequence>
<dbReference type="Pfam" id="PF01758">
    <property type="entry name" value="SBF"/>
    <property type="match status" value="1"/>
</dbReference>
<proteinExistence type="predicted"/>
<keyword evidence="2 5" id="KW-0812">Transmembrane</keyword>
<name>A0A5C8Z9I5_9GAMM</name>
<feature type="transmembrane region" description="Helical" evidence="5">
    <location>
        <begin position="213"/>
        <end position="238"/>
    </location>
</feature>
<dbReference type="Gene3D" id="1.20.1530.20">
    <property type="match status" value="1"/>
</dbReference>
<feature type="transmembrane region" description="Helical" evidence="5">
    <location>
        <begin position="277"/>
        <end position="300"/>
    </location>
</feature>
<evidence type="ECO:0000256" key="3">
    <source>
        <dbReference type="ARBA" id="ARBA00022989"/>
    </source>
</evidence>
<dbReference type="AlphaFoldDB" id="A0A5C8Z9I5"/>
<dbReference type="OrthoDB" id="9806785at2"/>
<feature type="transmembrane region" description="Helical" evidence="5">
    <location>
        <begin position="30"/>
        <end position="51"/>
    </location>
</feature>
<evidence type="ECO:0000256" key="2">
    <source>
        <dbReference type="ARBA" id="ARBA00022692"/>
    </source>
</evidence>
<gene>
    <name evidence="6" type="ORF">FME95_09520</name>
</gene>
<dbReference type="GO" id="GO:0016020">
    <property type="term" value="C:membrane"/>
    <property type="evidence" value="ECO:0007669"/>
    <property type="project" value="UniProtKB-SubCell"/>
</dbReference>
<dbReference type="EMBL" id="VKAD01000001">
    <property type="protein sequence ID" value="TXR54755.1"/>
    <property type="molecule type" value="Genomic_DNA"/>
</dbReference>
<dbReference type="InterPro" id="IPR038770">
    <property type="entry name" value="Na+/solute_symporter_sf"/>
</dbReference>
<evidence type="ECO:0000256" key="4">
    <source>
        <dbReference type="ARBA" id="ARBA00023136"/>
    </source>
</evidence>
<feature type="transmembrane region" description="Helical" evidence="5">
    <location>
        <begin position="119"/>
        <end position="141"/>
    </location>
</feature>
<keyword evidence="4 5" id="KW-0472">Membrane</keyword>
<feature type="transmembrane region" description="Helical" evidence="5">
    <location>
        <begin position="250"/>
        <end position="271"/>
    </location>
</feature>